<proteinExistence type="inferred from homology"/>
<keyword evidence="6" id="KW-1185">Reference proteome</keyword>
<keyword evidence="2 5" id="KW-0378">Hydrolase</keyword>
<dbReference type="Pfam" id="PF01055">
    <property type="entry name" value="Glyco_hydro_31_2nd"/>
    <property type="match status" value="1"/>
</dbReference>
<accession>A0A368WDI3</accession>
<dbReference type="OrthoDB" id="176168at2"/>
<dbReference type="AlphaFoldDB" id="A0A368WDI3"/>
<feature type="domain" description="Glycosyl hydrolase family 31 C-terminal" evidence="4">
    <location>
        <begin position="203"/>
        <end position="288"/>
    </location>
</feature>
<evidence type="ECO:0000256" key="2">
    <source>
        <dbReference type="RuleBase" id="RU361185"/>
    </source>
</evidence>
<dbReference type="InterPro" id="IPR013780">
    <property type="entry name" value="Glyco_hydro_b"/>
</dbReference>
<evidence type="ECO:0000256" key="1">
    <source>
        <dbReference type="ARBA" id="ARBA00007806"/>
    </source>
</evidence>
<evidence type="ECO:0000313" key="6">
    <source>
        <dbReference type="Proteomes" id="UP000252415"/>
    </source>
</evidence>
<dbReference type="PANTHER" id="PTHR43863">
    <property type="entry name" value="HYDROLASE, PUTATIVE (AFU_ORTHOLOGUE AFUA_1G03140)-RELATED"/>
    <property type="match status" value="1"/>
</dbReference>
<dbReference type="RefSeq" id="WP_114378031.1">
    <property type="nucleotide sequence ID" value="NZ_QPJD01000001.1"/>
</dbReference>
<sequence>MNRWQVHIEAEPEYSVYDFDIYRYFIGPDVQIGNIYPVMYAKGFYEGMTEAGQKDIINLIRCAWAGSQRYGALVWSGDIDSSFRSLRIQLRAGLNMGLAGIPWWTTDIGGFHGGNPNDPSFREVIIRWFQYATFCPVMRMHGAREPHTPPLGVSGGGLMESGAPNEVWSYGEEAFEIFKKYILIRERLRPYITELMMAAHGKGTPPMRPLFYDFPQDREAWNIEDEFMFGPDLLVAPVLYEGARARRVYLPKGSSWKEVSTGIKHQGGMWIASDAPIEDIPLFLRDGAYLPI</sequence>
<dbReference type="InterPro" id="IPR000322">
    <property type="entry name" value="Glyco_hydro_31_TIM"/>
</dbReference>
<feature type="domain" description="Glycoside hydrolase family 31 TIM barrel" evidence="3">
    <location>
        <begin position="31"/>
        <end position="193"/>
    </location>
</feature>
<dbReference type="SUPFAM" id="SSF51011">
    <property type="entry name" value="Glycosyl hydrolase domain"/>
    <property type="match status" value="1"/>
</dbReference>
<dbReference type="InterPro" id="IPR017853">
    <property type="entry name" value="GH"/>
</dbReference>
<dbReference type="InterPro" id="IPR051816">
    <property type="entry name" value="Glycosyl_Hydrolase_31"/>
</dbReference>
<dbReference type="Proteomes" id="UP000252415">
    <property type="component" value="Unassembled WGS sequence"/>
</dbReference>
<keyword evidence="2" id="KW-0326">Glycosidase</keyword>
<evidence type="ECO:0000259" key="4">
    <source>
        <dbReference type="Pfam" id="PF21365"/>
    </source>
</evidence>
<dbReference type="SUPFAM" id="SSF51445">
    <property type="entry name" value="(Trans)glycosidases"/>
    <property type="match status" value="1"/>
</dbReference>
<comment type="similarity">
    <text evidence="1 2">Belongs to the glycosyl hydrolase 31 family.</text>
</comment>
<dbReference type="Gene3D" id="2.60.40.1180">
    <property type="entry name" value="Golgi alpha-mannosidase II"/>
    <property type="match status" value="1"/>
</dbReference>
<dbReference type="Pfam" id="PF21365">
    <property type="entry name" value="Glyco_hydro_31_3rd"/>
    <property type="match status" value="1"/>
</dbReference>
<organism evidence="5 6">
    <name type="scientific">Paenibacillus prosopidis</name>
    <dbReference type="NCBI Taxonomy" id="630520"/>
    <lineage>
        <taxon>Bacteria</taxon>
        <taxon>Bacillati</taxon>
        <taxon>Bacillota</taxon>
        <taxon>Bacilli</taxon>
        <taxon>Bacillales</taxon>
        <taxon>Paenibacillaceae</taxon>
        <taxon>Paenibacillus</taxon>
    </lineage>
</organism>
<gene>
    <name evidence="5" type="ORF">DFP97_101106</name>
</gene>
<dbReference type="InterPro" id="IPR048395">
    <property type="entry name" value="Glyco_hydro_31_C"/>
</dbReference>
<dbReference type="Gene3D" id="3.20.20.80">
    <property type="entry name" value="Glycosidases"/>
    <property type="match status" value="1"/>
</dbReference>
<dbReference type="GO" id="GO:0005975">
    <property type="term" value="P:carbohydrate metabolic process"/>
    <property type="evidence" value="ECO:0007669"/>
    <property type="project" value="InterPro"/>
</dbReference>
<name>A0A368WDI3_9BACL</name>
<protein>
    <submittedName>
        <fullName evidence="5">Glycosyl hydrolase family 31</fullName>
    </submittedName>
</protein>
<dbReference type="EMBL" id="QPJD01000001">
    <property type="protein sequence ID" value="RCW51764.1"/>
    <property type="molecule type" value="Genomic_DNA"/>
</dbReference>
<dbReference type="PANTHER" id="PTHR43863:SF2">
    <property type="entry name" value="MALTASE-GLUCOAMYLASE"/>
    <property type="match status" value="1"/>
</dbReference>
<evidence type="ECO:0000313" key="5">
    <source>
        <dbReference type="EMBL" id="RCW51764.1"/>
    </source>
</evidence>
<reference evidence="5 6" key="1">
    <citation type="submission" date="2018-07" db="EMBL/GenBank/DDBJ databases">
        <title>Genomic Encyclopedia of Type Strains, Phase III (KMG-III): the genomes of soil and plant-associated and newly described type strains.</title>
        <authorList>
            <person name="Whitman W."/>
        </authorList>
    </citation>
    <scope>NUCLEOTIDE SEQUENCE [LARGE SCALE GENOMIC DNA]</scope>
    <source>
        <strain evidence="5 6">CECT 7506</strain>
    </source>
</reference>
<comment type="caution">
    <text evidence="5">The sequence shown here is derived from an EMBL/GenBank/DDBJ whole genome shotgun (WGS) entry which is preliminary data.</text>
</comment>
<dbReference type="GO" id="GO:0004553">
    <property type="term" value="F:hydrolase activity, hydrolyzing O-glycosyl compounds"/>
    <property type="evidence" value="ECO:0007669"/>
    <property type="project" value="InterPro"/>
</dbReference>
<evidence type="ECO:0000259" key="3">
    <source>
        <dbReference type="Pfam" id="PF01055"/>
    </source>
</evidence>